<accession>A0A375YXC2</accession>
<evidence type="ECO:0008006" key="4">
    <source>
        <dbReference type="Google" id="ProtNLM"/>
    </source>
</evidence>
<name>A0A375YXC2_MYCSH</name>
<keyword evidence="3" id="KW-1185">Reference proteome</keyword>
<reference evidence="2 3" key="1">
    <citation type="submission" date="2018-05" db="EMBL/GenBank/DDBJ databases">
        <authorList>
            <consortium name="IHU Genomes"/>
        </authorList>
    </citation>
    <scope>NUCLEOTIDE SEQUENCE [LARGE SCALE GENOMIC DNA]</scope>
    <source>
        <strain evidence="2 3">P7336</strain>
    </source>
</reference>
<dbReference type="EMBL" id="UEGW01000001">
    <property type="protein sequence ID" value="SRX93563.1"/>
    <property type="molecule type" value="Genomic_DNA"/>
</dbReference>
<proteinExistence type="predicted"/>
<dbReference type="RefSeq" id="WP_113963542.1">
    <property type="nucleotide sequence ID" value="NZ_UEGW01000001.1"/>
</dbReference>
<gene>
    <name evidence="2" type="ORF">MSP7336_01802</name>
</gene>
<sequence length="127" mass="14103">MAKRVHVSSQAEIEAEIYAAVRRQAELGIEADKFADRVCEVVKSHTPVDTGKTRASIHVEKPRTRANGLPWRRVISRYWKMHLIEFGTGPDDPDSKSPFGPDTPTPAFAPFEKAAHEFGGTMDGVSR</sequence>
<evidence type="ECO:0000313" key="2">
    <source>
        <dbReference type="EMBL" id="SRX93563.1"/>
    </source>
</evidence>
<protein>
    <recommendedName>
        <fullName evidence="4">HK97 gp10 family phage protein</fullName>
    </recommendedName>
</protein>
<evidence type="ECO:0000313" key="3">
    <source>
        <dbReference type="Proteomes" id="UP000252015"/>
    </source>
</evidence>
<dbReference type="AlphaFoldDB" id="A0A375YXC2"/>
<dbReference type="Proteomes" id="UP000252015">
    <property type="component" value="Unassembled WGS sequence"/>
</dbReference>
<organism evidence="2 3">
    <name type="scientific">Mycobacterium shimoidei</name>
    <dbReference type="NCBI Taxonomy" id="29313"/>
    <lineage>
        <taxon>Bacteria</taxon>
        <taxon>Bacillati</taxon>
        <taxon>Actinomycetota</taxon>
        <taxon>Actinomycetes</taxon>
        <taxon>Mycobacteriales</taxon>
        <taxon>Mycobacteriaceae</taxon>
        <taxon>Mycobacterium</taxon>
    </lineage>
</organism>
<evidence type="ECO:0000256" key="1">
    <source>
        <dbReference type="SAM" id="MobiDB-lite"/>
    </source>
</evidence>
<feature type="region of interest" description="Disordered" evidence="1">
    <location>
        <begin position="89"/>
        <end position="109"/>
    </location>
</feature>